<dbReference type="OMA" id="HYAYPIP"/>
<dbReference type="GO" id="GO:0005507">
    <property type="term" value="F:copper ion binding"/>
    <property type="evidence" value="ECO:0007669"/>
    <property type="project" value="InterPro"/>
</dbReference>
<feature type="domain" description="Copper amine oxidase catalytic" evidence="10">
    <location>
        <begin position="338"/>
        <end position="754"/>
    </location>
</feature>
<dbReference type="Gene3D" id="2.70.98.20">
    <property type="entry name" value="Copper amine oxidase, catalytic domain"/>
    <property type="match status" value="1"/>
</dbReference>
<dbReference type="OrthoDB" id="5379943at2759"/>
<keyword evidence="3 9" id="KW-0479">Metal-binding</keyword>
<reference evidence="12 13" key="1">
    <citation type="journal article" date="2011" name="Genome Biol.">
        <title>Genome sequence of the insect pathogenic fungus Cordyceps militaris, a valued traditional Chinese medicine.</title>
        <authorList>
            <person name="Zheng P."/>
            <person name="Xia Y."/>
            <person name="Xiao G."/>
            <person name="Xiong C."/>
            <person name="Hu X."/>
            <person name="Zhang S."/>
            <person name="Zheng H."/>
            <person name="Huang Y."/>
            <person name="Zhou Y."/>
            <person name="Wang S."/>
            <person name="Zhao G.P."/>
            <person name="Liu X."/>
            <person name="St Leger R.J."/>
            <person name="Wang C."/>
        </authorList>
    </citation>
    <scope>NUCLEOTIDE SEQUENCE [LARGE SCALE GENOMIC DNA]</scope>
    <source>
        <strain evidence="12 13">CM01</strain>
    </source>
</reference>
<dbReference type="GO" id="GO:0009308">
    <property type="term" value="P:amine metabolic process"/>
    <property type="evidence" value="ECO:0007669"/>
    <property type="project" value="UniProtKB-UniRule"/>
</dbReference>
<keyword evidence="13" id="KW-1185">Reference proteome</keyword>
<dbReference type="InterPro" id="IPR036460">
    <property type="entry name" value="Cu_amine_oxidase_C_sf"/>
</dbReference>
<dbReference type="RefSeq" id="XP_006670426.1">
    <property type="nucleotide sequence ID" value="XM_006670363.1"/>
</dbReference>
<gene>
    <name evidence="12" type="ORF">CCM_05218</name>
</gene>
<dbReference type="Pfam" id="PF01179">
    <property type="entry name" value="Cu_amine_oxid"/>
    <property type="match status" value="1"/>
</dbReference>
<protein>
    <recommendedName>
        <fullName evidence="9">Amine oxidase</fullName>
        <ecNumber evidence="9">1.4.3.-</ecNumber>
    </recommendedName>
</protein>
<evidence type="ECO:0000256" key="1">
    <source>
        <dbReference type="ARBA" id="ARBA00001935"/>
    </source>
</evidence>
<dbReference type="VEuPathDB" id="FungiDB:CCM_05218"/>
<feature type="active site" description="Proton acceptor" evidence="7">
    <location>
        <position position="412"/>
    </location>
</feature>
<evidence type="ECO:0000256" key="2">
    <source>
        <dbReference type="ARBA" id="ARBA00007983"/>
    </source>
</evidence>
<evidence type="ECO:0000259" key="10">
    <source>
        <dbReference type="Pfam" id="PF01179"/>
    </source>
</evidence>
<dbReference type="PANTHER" id="PTHR10638:SF91">
    <property type="entry name" value="AMINE OXIDASE"/>
    <property type="match status" value="1"/>
</dbReference>
<sequence length="789" mass="87748">MLSRQRSADFHFALLHSTSVVTGQMYNPHSPPTGGMLDNVNGRAHLLSYYIRPSDNNRIALMVAGRDSEHQDVLPQHHHYMTVPVVSAPHPLAELSRLEFAKARDAILEIHGAGRPLFFRTIYLQEPAKTVLLAFLEAEHAGRLTDATPRPTRTAFVEYDVLTANSQLFHRAVVNVATGQVLSNDQIPRKNNGFPHYNVNEFQLFEGYCMKSEKVKEALKEYSVPEGFEYCIDPWPYGGPDEDDGIPKVMQGLIFVRDARKNNADTNHYAYPIPLIPVMDWSTKEIIRVDRLPTGGSEDGMEPSVASKAPRNIFAKSVAAEYAPELLDIPARADLKPLNVVQPEGASFKVHPDNLIEWQKWRFRLSISPREGAVLHDICYDNRSVLYRLSYSELTVPYGDPRAPFHRKQAFDFGDGGIGRAANSLKLGCDCLGAIHYVDACFPAADGSPTKLDSVVCLHEQDGGILWKHTNFRTDRGVVARMREFVVQFIGTLANYEYIFAFKFDQAGGITVETRATGMVSVVGIEDGKTSKYGNVVSPGILAQNHQHIFAVRIDPAIDLFGSDKKGHTQVVVEESHPHKMNAETNPYGNYYEIRRSVVERATWIDSEVRLNRTIKLENPAKKNPISGKSVGYKLISPATQMLLADKESRIAQRARFAEHNYWITGHRDGELWAAGEFTNQSTFEEGGVSDMVKRGDDFAVDGVQPAGQTSDPVVWSVFGFTHNPRVEDWPVMPVEIHQMHLRPADYFTANPALDVPTKKNETSVLAACCGGDDKAAEANGTNGVIGAH</sequence>
<feature type="active site" description="Schiff-base intermediate with substrate; via topaquinone" evidence="7">
    <location>
        <position position="496"/>
    </location>
</feature>
<evidence type="ECO:0000256" key="3">
    <source>
        <dbReference type="ARBA" id="ARBA00022723"/>
    </source>
</evidence>
<evidence type="ECO:0000256" key="4">
    <source>
        <dbReference type="ARBA" id="ARBA00022772"/>
    </source>
</evidence>
<dbReference type="InParanoid" id="G3JIG0"/>
<dbReference type="EMBL" id="JH126402">
    <property type="protein sequence ID" value="EGX91061.1"/>
    <property type="molecule type" value="Genomic_DNA"/>
</dbReference>
<keyword evidence="6 9" id="KW-0186">Copper</keyword>
<dbReference type="KEGG" id="cmt:CCM_05218"/>
<name>G3JIG0_CORMM</name>
<dbReference type="InterPro" id="IPR016182">
    <property type="entry name" value="Cu_amine_oxidase_N-reg"/>
</dbReference>
<evidence type="ECO:0000256" key="7">
    <source>
        <dbReference type="PIRSR" id="PIRSR600269-50"/>
    </source>
</evidence>
<comment type="cofactor">
    <cofactor evidence="1">
        <name>Cu cation</name>
        <dbReference type="ChEBI" id="CHEBI:23378"/>
    </cofactor>
</comment>
<evidence type="ECO:0000313" key="13">
    <source>
        <dbReference type="Proteomes" id="UP000001610"/>
    </source>
</evidence>
<dbReference type="InterPro" id="IPR015800">
    <property type="entry name" value="Cu_amine_oxidase_N2"/>
</dbReference>
<dbReference type="PANTHER" id="PTHR10638">
    <property type="entry name" value="COPPER AMINE OXIDASE"/>
    <property type="match status" value="1"/>
</dbReference>
<dbReference type="InterPro" id="IPR015798">
    <property type="entry name" value="Cu_amine_oxidase_C"/>
</dbReference>
<accession>G3JIG0</accession>
<organism evidence="12 13">
    <name type="scientific">Cordyceps militaris (strain CM01)</name>
    <name type="common">Caterpillar fungus</name>
    <dbReference type="NCBI Taxonomy" id="983644"/>
    <lineage>
        <taxon>Eukaryota</taxon>
        <taxon>Fungi</taxon>
        <taxon>Dikarya</taxon>
        <taxon>Ascomycota</taxon>
        <taxon>Pezizomycotina</taxon>
        <taxon>Sordariomycetes</taxon>
        <taxon>Hypocreomycetidae</taxon>
        <taxon>Hypocreales</taxon>
        <taxon>Cordycipitaceae</taxon>
        <taxon>Cordyceps</taxon>
    </lineage>
</organism>
<comment type="cofactor">
    <cofactor evidence="9">
        <name>Cu cation</name>
        <dbReference type="ChEBI" id="CHEBI:23378"/>
    </cofactor>
    <text evidence="9">Contains 1 topaquinone per subunit.</text>
</comment>
<dbReference type="SUPFAM" id="SSF49998">
    <property type="entry name" value="Amine oxidase catalytic domain"/>
    <property type="match status" value="1"/>
</dbReference>
<feature type="domain" description="Copper amine oxidase N2-terminal" evidence="11">
    <location>
        <begin position="90"/>
        <end position="185"/>
    </location>
</feature>
<dbReference type="eggNOG" id="KOG1186">
    <property type="taxonomic scope" value="Eukaryota"/>
</dbReference>
<evidence type="ECO:0000256" key="5">
    <source>
        <dbReference type="ARBA" id="ARBA00023002"/>
    </source>
</evidence>
<comment type="similarity">
    <text evidence="2 9">Belongs to the copper/topaquinone oxidase family.</text>
</comment>
<dbReference type="AlphaFoldDB" id="G3JIG0"/>
<keyword evidence="4 7" id="KW-0801">TPQ</keyword>
<proteinExistence type="inferred from homology"/>
<evidence type="ECO:0000313" key="12">
    <source>
        <dbReference type="EMBL" id="EGX91061.1"/>
    </source>
</evidence>
<evidence type="ECO:0000259" key="11">
    <source>
        <dbReference type="Pfam" id="PF02727"/>
    </source>
</evidence>
<dbReference type="GO" id="GO:0008131">
    <property type="term" value="F:primary methylamine oxidase activity"/>
    <property type="evidence" value="ECO:0007669"/>
    <property type="project" value="InterPro"/>
</dbReference>
<dbReference type="Pfam" id="PF02727">
    <property type="entry name" value="Cu_amine_oxidN2"/>
    <property type="match status" value="1"/>
</dbReference>
<evidence type="ECO:0000256" key="6">
    <source>
        <dbReference type="ARBA" id="ARBA00023008"/>
    </source>
</evidence>
<dbReference type="InterPro" id="IPR000269">
    <property type="entry name" value="Cu_amine_oxidase"/>
</dbReference>
<dbReference type="GeneID" id="18167237"/>
<evidence type="ECO:0000256" key="9">
    <source>
        <dbReference type="RuleBase" id="RU000672"/>
    </source>
</evidence>
<feature type="modified residue" description="2',4',5'-topaquinone" evidence="8">
    <location>
        <position position="496"/>
    </location>
</feature>
<dbReference type="Proteomes" id="UP000001610">
    <property type="component" value="Unassembled WGS sequence"/>
</dbReference>
<evidence type="ECO:0000256" key="8">
    <source>
        <dbReference type="PIRSR" id="PIRSR600269-51"/>
    </source>
</evidence>
<dbReference type="SUPFAM" id="SSF54416">
    <property type="entry name" value="Amine oxidase N-terminal region"/>
    <property type="match status" value="2"/>
</dbReference>
<keyword evidence="5 9" id="KW-0560">Oxidoreductase</keyword>
<comment type="PTM">
    <text evidence="8 9">Topaquinone (TPQ) is generated by copper-dependent autoxidation of a specific tyrosyl residue.</text>
</comment>
<dbReference type="STRING" id="983644.G3JIG0"/>
<dbReference type="EC" id="1.4.3.-" evidence="9"/>
<dbReference type="GO" id="GO:0048038">
    <property type="term" value="F:quinone binding"/>
    <property type="evidence" value="ECO:0007669"/>
    <property type="project" value="InterPro"/>
</dbReference>
<dbReference type="Gene3D" id="3.10.450.40">
    <property type="match status" value="2"/>
</dbReference>
<dbReference type="HOGENOM" id="CLU_011500_3_1_1"/>